<accession>A0ABX7SJJ1</accession>
<organism evidence="3 4">
    <name type="scientific">Brevundimonas pondensis</name>
    <dbReference type="NCBI Taxonomy" id="2774189"/>
    <lineage>
        <taxon>Bacteria</taxon>
        <taxon>Pseudomonadati</taxon>
        <taxon>Pseudomonadota</taxon>
        <taxon>Alphaproteobacteria</taxon>
        <taxon>Caulobacterales</taxon>
        <taxon>Caulobacteraceae</taxon>
        <taxon>Brevundimonas</taxon>
    </lineage>
</organism>
<feature type="signal peptide" evidence="2">
    <location>
        <begin position="1"/>
        <end position="21"/>
    </location>
</feature>
<feature type="compositionally biased region" description="Low complexity" evidence="1">
    <location>
        <begin position="19"/>
        <end position="35"/>
    </location>
</feature>
<keyword evidence="2" id="KW-0732">Signal</keyword>
<evidence type="ECO:0000313" key="4">
    <source>
        <dbReference type="Proteomes" id="UP000663942"/>
    </source>
</evidence>
<dbReference type="Proteomes" id="UP000663942">
    <property type="component" value="Chromosome"/>
</dbReference>
<keyword evidence="4" id="KW-1185">Reference proteome</keyword>
<dbReference type="RefSeq" id="WP_207824613.1">
    <property type="nucleotide sequence ID" value="NZ_CP062006.1"/>
</dbReference>
<dbReference type="EMBL" id="CP062006">
    <property type="protein sequence ID" value="QTC87867.1"/>
    <property type="molecule type" value="Genomic_DNA"/>
</dbReference>
<evidence type="ECO:0000313" key="3">
    <source>
        <dbReference type="EMBL" id="QTC87867.1"/>
    </source>
</evidence>
<reference evidence="3 4" key="1">
    <citation type="submission" date="2020-09" db="EMBL/GenBank/DDBJ databases">
        <title>Brevundimonas sp. LVF1 isolated from an oligotrophic pond in Goettingen, Germany.</title>
        <authorList>
            <person name="Friedrich I."/>
            <person name="Klassen A."/>
            <person name="Neubauer H."/>
            <person name="Schneider D."/>
            <person name="Hertel R."/>
            <person name="Daniel R."/>
        </authorList>
    </citation>
    <scope>NUCLEOTIDE SEQUENCE [LARGE SCALE GENOMIC DNA]</scope>
    <source>
        <strain evidence="3 4">LVF1</strain>
    </source>
</reference>
<proteinExistence type="predicted"/>
<gene>
    <name evidence="3" type="ORF">IFE19_00155</name>
</gene>
<protein>
    <submittedName>
        <fullName evidence="3">Uncharacterized protein</fullName>
    </submittedName>
</protein>
<evidence type="ECO:0000256" key="2">
    <source>
        <dbReference type="SAM" id="SignalP"/>
    </source>
</evidence>
<feature type="chain" id="PRO_5046995472" evidence="2">
    <location>
        <begin position="22"/>
        <end position="110"/>
    </location>
</feature>
<feature type="region of interest" description="Disordered" evidence="1">
    <location>
        <begin position="19"/>
        <end position="39"/>
    </location>
</feature>
<name>A0ABX7SJJ1_9CAUL</name>
<evidence type="ECO:0000256" key="1">
    <source>
        <dbReference type="SAM" id="MobiDB-lite"/>
    </source>
</evidence>
<sequence>MRLIAVAVSTLLLAGAAPALAQSPEQSPQSQRPQPTRVSAVQSQRVVLICESDAATRTAFTRQYGAEPVFLTAREAIEAKTVGQTWATPRCMTEREHGRYVQLTQAYAAH</sequence>